<sequence length="97" mass="11334">MFPNQARFRPELGCADQIFTFKKDVKEEEHCFKYLQPTVTCFIDFAASFDSIDRKALWKVMECDGVPEMIIRLIKAFYEHTSAQVCKYGKLTETPLK</sequence>
<accession>A0A0N4UD93</accession>
<reference evidence="4" key="1">
    <citation type="submission" date="2017-02" db="UniProtKB">
        <authorList>
            <consortium name="WormBaseParasite"/>
        </authorList>
    </citation>
    <scope>IDENTIFICATION</scope>
</reference>
<dbReference type="STRING" id="318479.A0A0N4UD93"/>
<proteinExistence type="predicted"/>
<name>A0A0N4UD93_DRAME</name>
<evidence type="ECO:0000313" key="2">
    <source>
        <dbReference type="Proteomes" id="UP000038040"/>
    </source>
</evidence>
<dbReference type="Proteomes" id="UP000274756">
    <property type="component" value="Unassembled WGS sequence"/>
</dbReference>
<dbReference type="OrthoDB" id="410104at2759"/>
<protein>
    <submittedName>
        <fullName evidence="4">Reverse transcriptase domain-containing protein</fullName>
    </submittedName>
</protein>
<dbReference type="WBParaSite" id="DME_0000528401-mRNA-1">
    <property type="protein sequence ID" value="DME_0000528401-mRNA-1"/>
    <property type="gene ID" value="DME_0000528401"/>
</dbReference>
<evidence type="ECO:0000313" key="1">
    <source>
        <dbReference type="EMBL" id="VDN59110.1"/>
    </source>
</evidence>
<gene>
    <name evidence="1" type="ORF">DME_LOCUS9083</name>
</gene>
<evidence type="ECO:0000313" key="4">
    <source>
        <dbReference type="WBParaSite" id="DME_0000528401-mRNA-1"/>
    </source>
</evidence>
<reference evidence="1 3" key="2">
    <citation type="submission" date="2018-11" db="EMBL/GenBank/DDBJ databases">
        <authorList>
            <consortium name="Pathogen Informatics"/>
        </authorList>
    </citation>
    <scope>NUCLEOTIDE SEQUENCE [LARGE SCALE GENOMIC DNA]</scope>
</reference>
<evidence type="ECO:0000313" key="3">
    <source>
        <dbReference type="Proteomes" id="UP000274756"/>
    </source>
</evidence>
<keyword evidence="3" id="KW-1185">Reference proteome</keyword>
<dbReference type="AlphaFoldDB" id="A0A0N4UD93"/>
<dbReference type="EMBL" id="UYYG01001176">
    <property type="protein sequence ID" value="VDN59110.1"/>
    <property type="molecule type" value="Genomic_DNA"/>
</dbReference>
<dbReference type="Proteomes" id="UP000038040">
    <property type="component" value="Unplaced"/>
</dbReference>
<organism evidence="2 4">
    <name type="scientific">Dracunculus medinensis</name>
    <name type="common">Guinea worm</name>
    <dbReference type="NCBI Taxonomy" id="318479"/>
    <lineage>
        <taxon>Eukaryota</taxon>
        <taxon>Metazoa</taxon>
        <taxon>Ecdysozoa</taxon>
        <taxon>Nematoda</taxon>
        <taxon>Chromadorea</taxon>
        <taxon>Rhabditida</taxon>
        <taxon>Spirurina</taxon>
        <taxon>Dracunculoidea</taxon>
        <taxon>Dracunculidae</taxon>
        <taxon>Dracunculus</taxon>
    </lineage>
</organism>